<dbReference type="AlphaFoldDB" id="A0A9P0M4N9"/>
<protein>
    <submittedName>
        <fullName evidence="1">Uncharacterized protein</fullName>
    </submittedName>
</protein>
<evidence type="ECO:0000313" key="1">
    <source>
        <dbReference type="EMBL" id="CAH2005444.1"/>
    </source>
</evidence>
<gene>
    <name evidence="1" type="ORF">ACAOBT_LOCUS28539</name>
</gene>
<keyword evidence="2" id="KW-1185">Reference proteome</keyword>
<reference evidence="1" key="1">
    <citation type="submission" date="2022-03" db="EMBL/GenBank/DDBJ databases">
        <authorList>
            <person name="Sayadi A."/>
        </authorList>
    </citation>
    <scope>NUCLEOTIDE SEQUENCE</scope>
</reference>
<dbReference type="Proteomes" id="UP001152888">
    <property type="component" value="Unassembled WGS sequence"/>
</dbReference>
<sequence>MMLVYRGNRTTFMYFDLRYRCTFDHPLSPQRSAATLLPTNVGRSQKINRYLSNGKQILYEAMKNKYFMNKYILFITDQFRVSEVHKESKYTLLT</sequence>
<accession>A0A9P0M4N9</accession>
<proteinExistence type="predicted"/>
<evidence type="ECO:0000313" key="2">
    <source>
        <dbReference type="Proteomes" id="UP001152888"/>
    </source>
</evidence>
<dbReference type="EMBL" id="CAKOFQ010007639">
    <property type="protein sequence ID" value="CAH2005444.1"/>
    <property type="molecule type" value="Genomic_DNA"/>
</dbReference>
<name>A0A9P0M4N9_ACAOB</name>
<comment type="caution">
    <text evidence="1">The sequence shown here is derived from an EMBL/GenBank/DDBJ whole genome shotgun (WGS) entry which is preliminary data.</text>
</comment>
<organism evidence="1 2">
    <name type="scientific">Acanthoscelides obtectus</name>
    <name type="common">Bean weevil</name>
    <name type="synonym">Bruchus obtectus</name>
    <dbReference type="NCBI Taxonomy" id="200917"/>
    <lineage>
        <taxon>Eukaryota</taxon>
        <taxon>Metazoa</taxon>
        <taxon>Ecdysozoa</taxon>
        <taxon>Arthropoda</taxon>
        <taxon>Hexapoda</taxon>
        <taxon>Insecta</taxon>
        <taxon>Pterygota</taxon>
        <taxon>Neoptera</taxon>
        <taxon>Endopterygota</taxon>
        <taxon>Coleoptera</taxon>
        <taxon>Polyphaga</taxon>
        <taxon>Cucujiformia</taxon>
        <taxon>Chrysomeloidea</taxon>
        <taxon>Chrysomelidae</taxon>
        <taxon>Bruchinae</taxon>
        <taxon>Bruchini</taxon>
        <taxon>Acanthoscelides</taxon>
    </lineage>
</organism>